<dbReference type="AlphaFoldDB" id="A0A0K2SM92"/>
<dbReference type="Proteomes" id="UP000065807">
    <property type="component" value="Chromosome"/>
</dbReference>
<gene>
    <name evidence="2" type="ORF">LIP_2108</name>
</gene>
<dbReference type="OrthoDB" id="1654131at2"/>
<proteinExistence type="predicted"/>
<dbReference type="RefSeq" id="WP_068137562.1">
    <property type="nucleotide sequence ID" value="NZ_AP014924.1"/>
</dbReference>
<sequence>MPSYRVQDLQRPFIDLLDRVAIRAADDPLAYSRVHVHVERLRQWFASRPGWRVILRREFALLVKVPAAASLGYGQTWAQMPLDYELFAWALWYAERYPEGPFLLSHLVQEIEARAKVLIGPGHVDWNLYPHRLSLQRSLKALEAMGALTRLDSTDDWVQTGQGDTLYEFTPVAPYLEVHETIGSASELPGSAAPSEGPGGEAGSHLAPLPHVTDPRVRLYRTLLLSPAIYRCADPEAFTLLENRSRREEIASDLLETFGWDLEWTPSYAALLRPSASEVSEQMLFPFRGALAHILLLLFGEVRALVRRGELDADETDRVRLSPRRLSSLLAALRERHGEQWGLTIQREGLGSLLERVIDTLRAWELLDGPDRDGNLHLLPLAARFRGVYEGEEAEYGDFEDDPGMESEVQR</sequence>
<feature type="region of interest" description="Disordered" evidence="1">
    <location>
        <begin position="186"/>
        <end position="208"/>
    </location>
</feature>
<evidence type="ECO:0000256" key="1">
    <source>
        <dbReference type="SAM" id="MobiDB-lite"/>
    </source>
</evidence>
<reference evidence="3" key="1">
    <citation type="submission" date="2015-07" db="EMBL/GenBank/DDBJ databases">
        <title>Complete genome sequence and phylogenetic analysis of Limnochorda pilosa.</title>
        <authorList>
            <person name="Watanabe M."/>
            <person name="Kojima H."/>
            <person name="Fukui M."/>
        </authorList>
    </citation>
    <scope>NUCLEOTIDE SEQUENCE [LARGE SCALE GENOMIC DNA]</scope>
    <source>
        <strain evidence="3">HC45</strain>
    </source>
</reference>
<dbReference type="STRING" id="1555112.LIP_2108"/>
<evidence type="ECO:0000313" key="2">
    <source>
        <dbReference type="EMBL" id="BAS27949.1"/>
    </source>
</evidence>
<evidence type="ECO:0000313" key="3">
    <source>
        <dbReference type="Proteomes" id="UP000065807"/>
    </source>
</evidence>
<accession>A0A0K2SM92</accession>
<dbReference type="NCBIfam" id="TIGR02678">
    <property type="entry name" value="TIGR02678 family protein"/>
    <property type="match status" value="1"/>
</dbReference>
<dbReference type="KEGG" id="lpil:LIP_2108"/>
<dbReference type="EMBL" id="AP014924">
    <property type="protein sequence ID" value="BAS27949.1"/>
    <property type="molecule type" value="Genomic_DNA"/>
</dbReference>
<protein>
    <recommendedName>
        <fullName evidence="4">TIGR02678 family protein</fullName>
    </recommendedName>
</protein>
<reference evidence="3" key="2">
    <citation type="journal article" date="2016" name="Int. J. Syst. Evol. Microbiol.">
        <title>Complete genome sequence and cell structure of Limnochorda pilosa, a Gram-negative spore-former within the phylum Firmicutes.</title>
        <authorList>
            <person name="Watanabe M."/>
            <person name="Kojima H."/>
            <person name="Fukui M."/>
        </authorList>
    </citation>
    <scope>NUCLEOTIDE SEQUENCE [LARGE SCALE GENOMIC DNA]</scope>
    <source>
        <strain evidence="3">HC45</strain>
    </source>
</reference>
<name>A0A0K2SM92_LIMPI</name>
<dbReference type="InterPro" id="IPR013494">
    <property type="entry name" value="CHP02678"/>
</dbReference>
<evidence type="ECO:0008006" key="4">
    <source>
        <dbReference type="Google" id="ProtNLM"/>
    </source>
</evidence>
<keyword evidence="3" id="KW-1185">Reference proteome</keyword>
<dbReference type="Pfam" id="PF09661">
    <property type="entry name" value="DUF2398"/>
    <property type="match status" value="1"/>
</dbReference>
<organism evidence="2 3">
    <name type="scientific">Limnochorda pilosa</name>
    <dbReference type="NCBI Taxonomy" id="1555112"/>
    <lineage>
        <taxon>Bacteria</taxon>
        <taxon>Bacillati</taxon>
        <taxon>Bacillota</taxon>
        <taxon>Limnochordia</taxon>
        <taxon>Limnochordales</taxon>
        <taxon>Limnochordaceae</taxon>
        <taxon>Limnochorda</taxon>
    </lineage>
</organism>